<dbReference type="PROSITE" id="PS51163">
    <property type="entry name" value="YRDC"/>
    <property type="match status" value="1"/>
</dbReference>
<evidence type="ECO:0000313" key="15">
    <source>
        <dbReference type="EMBL" id="GAA0555567.1"/>
    </source>
</evidence>
<reference evidence="15 16" key="1">
    <citation type="journal article" date="2019" name="Int. J. Syst. Evol. Microbiol.">
        <title>The Global Catalogue of Microorganisms (GCM) 10K type strain sequencing project: providing services to taxonomists for standard genome sequencing and annotation.</title>
        <authorList>
            <consortium name="The Broad Institute Genomics Platform"/>
            <consortium name="The Broad Institute Genome Sequencing Center for Infectious Disease"/>
            <person name="Wu L."/>
            <person name="Ma J."/>
        </authorList>
    </citation>
    <scope>NUCLEOTIDE SEQUENCE [LARGE SCALE GENOMIC DNA]</scope>
    <source>
        <strain evidence="15 16">JCM 15089</strain>
    </source>
</reference>
<evidence type="ECO:0000256" key="11">
    <source>
        <dbReference type="ARBA" id="ARBA00029774"/>
    </source>
</evidence>
<evidence type="ECO:0000256" key="5">
    <source>
        <dbReference type="ARBA" id="ARBA00022490"/>
    </source>
</evidence>
<keyword evidence="7 13" id="KW-0819">tRNA processing</keyword>
<dbReference type="EMBL" id="BAAADD010000001">
    <property type="protein sequence ID" value="GAA0555567.1"/>
    <property type="molecule type" value="Genomic_DNA"/>
</dbReference>
<evidence type="ECO:0000256" key="4">
    <source>
        <dbReference type="ARBA" id="ARBA00015492"/>
    </source>
</evidence>
<dbReference type="InterPro" id="IPR006070">
    <property type="entry name" value="Sua5-like_dom"/>
</dbReference>
<sequence length="319" mass="32342">MQPDVSSVRTADAAALAEGGQRLRAGALVAFPTETVYGLGADATNGEAVASIFALKGRPRFNPLIVHVQGQAQAAQHVEFNAAAKALAEAFWPGPLTLVLPRRADTPLSLLVSAGLDTVAVRCPAHPIAQALIAAAGVPLAAPSANPSGTVSPTTARHVAEGFGNKILILDGGETKIGVESTVIGFGSDGAVMLRPGGVPREAIEKIVGPLAAPAAGGPVTSPGMLTSHYAPHARVRLNARTAEPGETLLGFGPDAPADVLNLSRKGDLAEAAAHLFAMLRALDTGTDAIAVMPIPSDGLGEAINDRLKRAAAPRGTHV</sequence>
<dbReference type="InterPro" id="IPR050156">
    <property type="entry name" value="TC-AMP_synthase_SUA5"/>
</dbReference>
<dbReference type="InterPro" id="IPR005145">
    <property type="entry name" value="Sua5_C"/>
</dbReference>
<comment type="catalytic activity">
    <reaction evidence="12 13">
        <text>L-threonine + hydrogencarbonate + ATP = L-threonylcarbamoyladenylate + diphosphate + H2O</text>
        <dbReference type="Rhea" id="RHEA:36407"/>
        <dbReference type="ChEBI" id="CHEBI:15377"/>
        <dbReference type="ChEBI" id="CHEBI:17544"/>
        <dbReference type="ChEBI" id="CHEBI:30616"/>
        <dbReference type="ChEBI" id="CHEBI:33019"/>
        <dbReference type="ChEBI" id="CHEBI:57926"/>
        <dbReference type="ChEBI" id="CHEBI:73682"/>
        <dbReference type="EC" id="2.7.7.87"/>
    </reaction>
</comment>
<keyword evidence="5 13" id="KW-0963">Cytoplasm</keyword>
<keyword evidence="10 13" id="KW-0067">ATP-binding</keyword>
<feature type="domain" description="YrdC-like" evidence="14">
    <location>
        <begin position="13"/>
        <end position="199"/>
    </location>
</feature>
<dbReference type="InterPro" id="IPR010923">
    <property type="entry name" value="T(6)A37_SUA5"/>
</dbReference>
<dbReference type="NCBIfam" id="TIGR00057">
    <property type="entry name" value="L-threonylcarbamoyladenylate synthase"/>
    <property type="match status" value="1"/>
</dbReference>
<keyword evidence="6 13" id="KW-0808">Transferase</keyword>
<gene>
    <name evidence="15" type="ORF">GCM10008942_00010</name>
</gene>
<evidence type="ECO:0000256" key="7">
    <source>
        <dbReference type="ARBA" id="ARBA00022694"/>
    </source>
</evidence>
<evidence type="ECO:0000256" key="13">
    <source>
        <dbReference type="PIRNR" id="PIRNR004930"/>
    </source>
</evidence>
<proteinExistence type="inferred from homology"/>
<evidence type="ECO:0000256" key="12">
    <source>
        <dbReference type="ARBA" id="ARBA00048366"/>
    </source>
</evidence>
<dbReference type="InterPro" id="IPR038385">
    <property type="entry name" value="Sua5/YwlC_C"/>
</dbReference>
<evidence type="ECO:0000259" key="14">
    <source>
        <dbReference type="PROSITE" id="PS51163"/>
    </source>
</evidence>
<dbReference type="PANTHER" id="PTHR17490:SF16">
    <property type="entry name" value="THREONYLCARBAMOYL-AMP SYNTHASE"/>
    <property type="match status" value="1"/>
</dbReference>
<name>A0ABN1DYN9_9PROT</name>
<comment type="similarity">
    <text evidence="2 13">Belongs to the SUA5 family.</text>
</comment>
<evidence type="ECO:0000313" key="16">
    <source>
        <dbReference type="Proteomes" id="UP001499951"/>
    </source>
</evidence>
<dbReference type="Pfam" id="PF01300">
    <property type="entry name" value="Sua5_yciO_yrdC"/>
    <property type="match status" value="1"/>
</dbReference>
<evidence type="ECO:0000256" key="3">
    <source>
        <dbReference type="ARBA" id="ARBA00012584"/>
    </source>
</evidence>
<dbReference type="SUPFAM" id="SSF55821">
    <property type="entry name" value="YrdC/RibB"/>
    <property type="match status" value="1"/>
</dbReference>
<evidence type="ECO:0000256" key="2">
    <source>
        <dbReference type="ARBA" id="ARBA00007663"/>
    </source>
</evidence>
<dbReference type="Pfam" id="PF03481">
    <property type="entry name" value="Sua5_C"/>
    <property type="match status" value="1"/>
</dbReference>
<dbReference type="PIRSF" id="PIRSF004930">
    <property type="entry name" value="Tln_factor_SUA5"/>
    <property type="match status" value="1"/>
</dbReference>
<keyword evidence="9 13" id="KW-0547">Nucleotide-binding</keyword>
<dbReference type="RefSeq" id="WP_166930175.1">
    <property type="nucleotide sequence ID" value="NZ_BAAADD010000001.1"/>
</dbReference>
<dbReference type="PANTHER" id="PTHR17490">
    <property type="entry name" value="SUA5"/>
    <property type="match status" value="1"/>
</dbReference>
<evidence type="ECO:0000256" key="10">
    <source>
        <dbReference type="ARBA" id="ARBA00022840"/>
    </source>
</evidence>
<keyword evidence="8 13" id="KW-0548">Nucleotidyltransferase</keyword>
<dbReference type="Gene3D" id="3.90.870.10">
    <property type="entry name" value="DHBP synthase"/>
    <property type="match status" value="1"/>
</dbReference>
<dbReference type="Gene3D" id="3.40.50.11030">
    <property type="entry name" value="Threonylcarbamoyl-AMP synthase, C-terminal domain"/>
    <property type="match status" value="1"/>
</dbReference>
<evidence type="ECO:0000256" key="6">
    <source>
        <dbReference type="ARBA" id="ARBA00022679"/>
    </source>
</evidence>
<dbReference type="EC" id="2.7.7.87" evidence="3 13"/>
<dbReference type="Proteomes" id="UP001499951">
    <property type="component" value="Unassembled WGS sequence"/>
</dbReference>
<comment type="subcellular location">
    <subcellularLocation>
        <location evidence="1 13">Cytoplasm</location>
    </subcellularLocation>
</comment>
<organism evidence="15 16">
    <name type="scientific">Rhizomicrobium electricum</name>
    <dbReference type="NCBI Taxonomy" id="480070"/>
    <lineage>
        <taxon>Bacteria</taxon>
        <taxon>Pseudomonadati</taxon>
        <taxon>Pseudomonadota</taxon>
        <taxon>Alphaproteobacteria</taxon>
        <taxon>Micropepsales</taxon>
        <taxon>Micropepsaceae</taxon>
        <taxon>Rhizomicrobium</taxon>
    </lineage>
</organism>
<accession>A0ABN1DYN9</accession>
<comment type="function">
    <text evidence="13">Required for the formation of a threonylcarbamoyl group on adenosine at position 37 (t(6)A37) in tRNAs that read codons beginning with adenine.</text>
</comment>
<comment type="caution">
    <text evidence="15">The sequence shown here is derived from an EMBL/GenBank/DDBJ whole genome shotgun (WGS) entry which is preliminary data.</text>
</comment>
<protein>
    <recommendedName>
        <fullName evidence="4 13">Threonylcarbamoyl-AMP synthase</fullName>
        <shortName evidence="13">TC-AMP synthase</shortName>
        <ecNumber evidence="3 13">2.7.7.87</ecNumber>
    </recommendedName>
    <alternativeName>
        <fullName evidence="11 13">L-threonylcarbamoyladenylate synthase</fullName>
    </alternativeName>
</protein>
<dbReference type="InterPro" id="IPR017945">
    <property type="entry name" value="DHBP_synth_RibB-like_a/b_dom"/>
</dbReference>
<keyword evidence="16" id="KW-1185">Reference proteome</keyword>
<evidence type="ECO:0000256" key="9">
    <source>
        <dbReference type="ARBA" id="ARBA00022741"/>
    </source>
</evidence>
<evidence type="ECO:0000256" key="8">
    <source>
        <dbReference type="ARBA" id="ARBA00022695"/>
    </source>
</evidence>
<evidence type="ECO:0000256" key="1">
    <source>
        <dbReference type="ARBA" id="ARBA00004496"/>
    </source>
</evidence>